<accession>A0ABS6B7I4</accession>
<dbReference type="InterPro" id="IPR036922">
    <property type="entry name" value="Rieske_2Fe-2S_sf"/>
</dbReference>
<dbReference type="InterPro" id="IPR019251">
    <property type="entry name" value="DUF2231_TM"/>
</dbReference>
<evidence type="ECO:0000256" key="4">
    <source>
        <dbReference type="ARBA" id="ARBA00023014"/>
    </source>
</evidence>
<gene>
    <name evidence="9" type="ORF">KO481_29995</name>
</gene>
<keyword evidence="3" id="KW-0408">Iron</keyword>
<dbReference type="Gene3D" id="2.102.10.10">
    <property type="entry name" value="Rieske [2Fe-2S] iron-sulphur domain"/>
    <property type="match status" value="1"/>
</dbReference>
<dbReference type="EMBL" id="JAHKNI010000012">
    <property type="protein sequence ID" value="MBU3065745.1"/>
    <property type="molecule type" value="Genomic_DNA"/>
</dbReference>
<evidence type="ECO:0000313" key="9">
    <source>
        <dbReference type="EMBL" id="MBU3065745.1"/>
    </source>
</evidence>
<dbReference type="Pfam" id="PF09990">
    <property type="entry name" value="DUF2231"/>
    <property type="match status" value="1"/>
</dbReference>
<proteinExistence type="inferred from homology"/>
<keyword evidence="10" id="KW-1185">Reference proteome</keyword>
<comment type="cofactor">
    <cofactor evidence="5">
        <name>[2Fe-2S] cluster</name>
        <dbReference type="ChEBI" id="CHEBI:190135"/>
    </cofactor>
</comment>
<feature type="transmembrane region" description="Helical" evidence="7">
    <location>
        <begin position="139"/>
        <end position="158"/>
    </location>
</feature>
<dbReference type="PANTHER" id="PTHR21496">
    <property type="entry name" value="FERREDOXIN-RELATED"/>
    <property type="match status" value="1"/>
</dbReference>
<sequence length="283" mass="29161">MPNLITSIEGLDVLDRVGGPIAAAVRKAVRSDAAQSALAGTWLGHKLHPVLTDVPIGAWSMACLLDASAGPAGAREARRLVGIGILAAVPTAMTGANDWSLGYGPEQRLGLVHGLANAAGTTCQAMSWIARRRGRRGRGIALSALGVGFTLGAAYLGGHLTLVRGVGVDHTAFEPTVSEWTDVAAESDVREGDPLRVSAAGIPVMLVRRGPDIHGLSATCVHAGGPLDQGKLVGDDCIACPWHGSVFRLADGHAVRGPAAEAQPRWAVRVDAGRVLVRSGSAR</sequence>
<dbReference type="CDD" id="cd03467">
    <property type="entry name" value="Rieske"/>
    <property type="match status" value="1"/>
</dbReference>
<reference evidence="9 10" key="1">
    <citation type="submission" date="2021-06" db="EMBL/GenBank/DDBJ databases">
        <title>Actinomycetes sequencing.</title>
        <authorList>
            <person name="Shan Q."/>
        </authorList>
    </citation>
    <scope>NUCLEOTIDE SEQUENCE [LARGE SCALE GENOMIC DNA]</scope>
    <source>
        <strain evidence="9 10">NEAU-G5</strain>
    </source>
</reference>
<evidence type="ECO:0000256" key="6">
    <source>
        <dbReference type="ARBA" id="ARBA00038001"/>
    </source>
</evidence>
<dbReference type="PANTHER" id="PTHR21496:SF0">
    <property type="entry name" value="RIESKE DOMAIN-CONTAINING PROTEIN"/>
    <property type="match status" value="1"/>
</dbReference>
<dbReference type="RefSeq" id="WP_215921746.1">
    <property type="nucleotide sequence ID" value="NZ_JAHKNI010000012.1"/>
</dbReference>
<keyword evidence="1" id="KW-0001">2Fe-2S</keyword>
<evidence type="ECO:0000256" key="7">
    <source>
        <dbReference type="SAM" id="Phobius"/>
    </source>
</evidence>
<feature type="domain" description="Rieske" evidence="8">
    <location>
        <begin position="181"/>
        <end position="277"/>
    </location>
</feature>
<dbReference type="Pfam" id="PF00355">
    <property type="entry name" value="Rieske"/>
    <property type="match status" value="1"/>
</dbReference>
<comment type="caution">
    <text evidence="9">The sequence shown here is derived from an EMBL/GenBank/DDBJ whole genome shotgun (WGS) entry which is preliminary data.</text>
</comment>
<dbReference type="Proteomes" id="UP000733379">
    <property type="component" value="Unassembled WGS sequence"/>
</dbReference>
<protein>
    <submittedName>
        <fullName evidence="9">Rieske (2Fe-2S) protein</fullName>
    </submittedName>
</protein>
<keyword evidence="7" id="KW-0812">Transmembrane</keyword>
<evidence type="ECO:0000256" key="2">
    <source>
        <dbReference type="ARBA" id="ARBA00022723"/>
    </source>
</evidence>
<keyword evidence="2" id="KW-0479">Metal-binding</keyword>
<dbReference type="PROSITE" id="PS51296">
    <property type="entry name" value="RIESKE"/>
    <property type="match status" value="1"/>
</dbReference>
<evidence type="ECO:0000256" key="5">
    <source>
        <dbReference type="ARBA" id="ARBA00034078"/>
    </source>
</evidence>
<organism evidence="9 10">
    <name type="scientific">Nocardia albiluteola</name>
    <dbReference type="NCBI Taxonomy" id="2842303"/>
    <lineage>
        <taxon>Bacteria</taxon>
        <taxon>Bacillati</taxon>
        <taxon>Actinomycetota</taxon>
        <taxon>Actinomycetes</taxon>
        <taxon>Mycobacteriales</taxon>
        <taxon>Nocardiaceae</taxon>
        <taxon>Nocardia</taxon>
    </lineage>
</organism>
<evidence type="ECO:0000256" key="3">
    <source>
        <dbReference type="ARBA" id="ARBA00023004"/>
    </source>
</evidence>
<evidence type="ECO:0000313" key="10">
    <source>
        <dbReference type="Proteomes" id="UP000733379"/>
    </source>
</evidence>
<evidence type="ECO:0000256" key="1">
    <source>
        <dbReference type="ARBA" id="ARBA00022714"/>
    </source>
</evidence>
<keyword evidence="7" id="KW-0472">Membrane</keyword>
<name>A0ABS6B7I4_9NOCA</name>
<comment type="similarity">
    <text evidence="6">Belongs to the bacterial ring-hydroxylating dioxygenase ferredoxin component family.</text>
</comment>
<evidence type="ECO:0000259" key="8">
    <source>
        <dbReference type="PROSITE" id="PS51296"/>
    </source>
</evidence>
<dbReference type="SUPFAM" id="SSF50022">
    <property type="entry name" value="ISP domain"/>
    <property type="match status" value="1"/>
</dbReference>
<keyword evidence="7" id="KW-1133">Transmembrane helix</keyword>
<keyword evidence="4" id="KW-0411">Iron-sulfur</keyword>
<dbReference type="InterPro" id="IPR017941">
    <property type="entry name" value="Rieske_2Fe-2S"/>
</dbReference>